<reference evidence="1 2" key="1">
    <citation type="journal article" date="2018" name="Mol. Plant">
        <title>The genome of Artemisia annua provides insight into the evolution of Asteraceae family and artemisinin biosynthesis.</title>
        <authorList>
            <person name="Shen Q."/>
            <person name="Zhang L."/>
            <person name="Liao Z."/>
            <person name="Wang S."/>
            <person name="Yan T."/>
            <person name="Shi P."/>
            <person name="Liu M."/>
            <person name="Fu X."/>
            <person name="Pan Q."/>
            <person name="Wang Y."/>
            <person name="Lv Z."/>
            <person name="Lu X."/>
            <person name="Zhang F."/>
            <person name="Jiang W."/>
            <person name="Ma Y."/>
            <person name="Chen M."/>
            <person name="Hao X."/>
            <person name="Li L."/>
            <person name="Tang Y."/>
            <person name="Lv G."/>
            <person name="Zhou Y."/>
            <person name="Sun X."/>
            <person name="Brodelius P.E."/>
            <person name="Rose J.K.C."/>
            <person name="Tang K."/>
        </authorList>
    </citation>
    <scope>NUCLEOTIDE SEQUENCE [LARGE SCALE GENOMIC DNA]</scope>
    <source>
        <strain evidence="2">cv. Huhao1</strain>
        <tissue evidence="1">Leaf</tissue>
    </source>
</reference>
<dbReference type="OrthoDB" id="780314at2759"/>
<keyword evidence="2" id="KW-1185">Reference proteome</keyword>
<evidence type="ECO:0000313" key="1">
    <source>
        <dbReference type="EMBL" id="PWA40647.1"/>
    </source>
</evidence>
<dbReference type="AlphaFoldDB" id="A0A2U1KV77"/>
<comment type="caution">
    <text evidence="1">The sequence shown here is derived from an EMBL/GenBank/DDBJ whole genome shotgun (WGS) entry which is preliminary data.</text>
</comment>
<accession>A0A2U1KV77</accession>
<protein>
    <submittedName>
        <fullName evidence="1">Uncharacterized protein</fullName>
    </submittedName>
</protein>
<name>A0A2U1KV77_ARTAN</name>
<sequence length="205" mass="23166">MDDSGAILSHLSALKDMLDQVNEEIEANYGVTREIELEILKCCEFEREMAGRESELMKNVYELQFQIKGLVALDAESRASSERLQNESSSIKMKRDEILERMNTKRETFSKLCLDFQKKIDEEGKGKLGTLLAEKDYLENEAHLLRTKISSLQNSLSDFVEEIVEDINASNSALAIEIESGNAENNKLVKEINELKTTLLAAMSP</sequence>
<organism evidence="1 2">
    <name type="scientific">Artemisia annua</name>
    <name type="common">Sweet wormwood</name>
    <dbReference type="NCBI Taxonomy" id="35608"/>
    <lineage>
        <taxon>Eukaryota</taxon>
        <taxon>Viridiplantae</taxon>
        <taxon>Streptophyta</taxon>
        <taxon>Embryophyta</taxon>
        <taxon>Tracheophyta</taxon>
        <taxon>Spermatophyta</taxon>
        <taxon>Magnoliopsida</taxon>
        <taxon>eudicotyledons</taxon>
        <taxon>Gunneridae</taxon>
        <taxon>Pentapetalae</taxon>
        <taxon>asterids</taxon>
        <taxon>campanulids</taxon>
        <taxon>Asterales</taxon>
        <taxon>Asteraceae</taxon>
        <taxon>Asteroideae</taxon>
        <taxon>Anthemideae</taxon>
        <taxon>Artemisiinae</taxon>
        <taxon>Artemisia</taxon>
    </lineage>
</organism>
<proteinExistence type="predicted"/>
<gene>
    <name evidence="1" type="ORF">CTI12_AA560380</name>
</gene>
<dbReference type="EMBL" id="PKPP01013639">
    <property type="protein sequence ID" value="PWA40647.1"/>
    <property type="molecule type" value="Genomic_DNA"/>
</dbReference>
<evidence type="ECO:0000313" key="2">
    <source>
        <dbReference type="Proteomes" id="UP000245207"/>
    </source>
</evidence>
<dbReference type="Proteomes" id="UP000245207">
    <property type="component" value="Unassembled WGS sequence"/>
</dbReference>